<feature type="domain" description="Proteasome activator complex subunit 4 C-terminal" evidence="10">
    <location>
        <begin position="1822"/>
        <end position="1907"/>
    </location>
</feature>
<comment type="similarity">
    <text evidence="3">Belongs to the BLM10 family.</text>
</comment>
<dbReference type="GO" id="GO:0070628">
    <property type="term" value="F:proteasome binding"/>
    <property type="evidence" value="ECO:0007669"/>
    <property type="project" value="InterPro"/>
</dbReference>
<evidence type="ECO:0000256" key="1">
    <source>
        <dbReference type="ARBA" id="ARBA00004324"/>
    </source>
</evidence>
<dbReference type="Pfam" id="PF11919">
    <property type="entry name" value="PSME4_C"/>
    <property type="match status" value="1"/>
</dbReference>
<feature type="domain" description="Proteasome activator complex subunit 4-like HEAT repeat-like" evidence="13">
    <location>
        <begin position="1335"/>
        <end position="1537"/>
    </location>
</feature>
<feature type="region of interest" description="Disordered" evidence="9">
    <location>
        <begin position="290"/>
        <end position="310"/>
    </location>
</feature>
<dbReference type="PANTHER" id="PTHR32170">
    <property type="entry name" value="PROTEASOME ACTIVATOR COMPLEX SUBUNIT 4"/>
    <property type="match status" value="1"/>
</dbReference>
<dbReference type="GO" id="GO:0010499">
    <property type="term" value="P:proteasomal ubiquitin-independent protein catabolic process"/>
    <property type="evidence" value="ECO:0007669"/>
    <property type="project" value="TreeGrafter"/>
</dbReference>
<dbReference type="InterPro" id="IPR035309">
    <property type="entry name" value="PSME4"/>
</dbReference>
<dbReference type="InterPro" id="IPR011989">
    <property type="entry name" value="ARM-like"/>
</dbReference>
<evidence type="ECO:0000256" key="7">
    <source>
        <dbReference type="ARBA" id="ARBA00023204"/>
    </source>
</evidence>
<dbReference type="Gene3D" id="1.25.10.10">
    <property type="entry name" value="Leucine-rich Repeat Variant"/>
    <property type="match status" value="1"/>
</dbReference>
<sequence>MDDDEASFGSQEDDGQSWLEEKRESLQTYFDSIPYKCETFQEMQEKLEFIVGRLYVAAKAKNWQLVSSWDGLLQCWMLMRYPMSKSTRAKLVRFYYELCLLPGIDTRTLRTWADMISRLCNNKPGQKRKLEASDLKLPWQPLWRVMRKDVWGENGKHIASQYLDIAAQCKPFFPASEILPMLETFLPLLTFDTVLTMVTVMTSFLPQTHADTYLPAIFNIWEAFNSASLDEKFMELAGELSRDHITGPAGEFGNDGAVSWKDVGIWTTEQWNLMTSKGLNMMAVPVGSMKTSSSTSAHADHSLDKPPKQLRAPNRISALAKIFVYSMSVDGEVRISTPVHRQDGNLPKQSGYIAGSRALDSLDKLITCTESFFHPSNSGPWTTLLTTFVHYLASHFFRRMKEEELDNCNTPLERRLTPAIRRSFVHILRTPCLLAMFSKDPLSLSFAQGCLRQLVYLEPDLVMPELLERAYNGLEVVNETHRTTAVLGMLSVVANPLATEKIWLGGQKHIVPLLELCIPGIDLNDPVKTVCATMFIIGVTQSIKIGDLSLHQAGTALSGDVPPEEIMDVDDSEQLPQGTEMGAMPRLNRQDERSLARDSTAAFADWVTSLFRRVLALYENLPEEGGKKGTTGGKLEESVLKSIKNMMDVVCLHLSDQLFDLVLNLVYDYATTNAKSNAVRAFGQLISCLARVQPDKTLVRFLPFCKAQIEEELRHGASSVRTTSTHMAVPSDTTLHWNMAILRGCFGYGGTALLKHKDDVISLISLLVEKTKSERGYSGTGRLLTRTLHTLAGVYPLNGHFVNEEEWEDPNFQANHNLYWGKLYEPKDVVIDWHVPSDAEIACVLEIIDKITTPALDKVEELLQTTPTWDSVARNDFCRYLHAVRATWSGLPTIYKEQYQESANPCLNLEIETPELVISHLDVQAGFTLTDPKDPRYQHIVTARRRFGQVSQRASSTLRKNTGGEDHIDAVISVTRAMDTYLLGYGLSRSDFDSIQKNYAHARDGGRTWLRQKELSRLVFVKRARVYHSGRVYMHSLYRRRSELDDRLLTELAELSLSPYTRIRRQAQNVFHNVSGYYVRSTRFVLPTLYDALGKGNDPDRMKGALYILWNKGIAAYALTDQGLHSRYLLALLGCQGEEKPSIQKLVSNVANDCVTLVHESAIHTEAYTMETPRLDEALRDLETEFSDSFIERKLLDEAIRKGQVRFDQRNRVHDDAVAGILEIATKPTTHWRYVQMSMNFLWGLLRRDVPVSPEVAQFLADQCTSPQPTIRATAQTALRKALAHIKFRTYSKTKEELWLEEWRNPLAKDIEVSNPEMFLKGLQISGNIPESGYYFDKIPTGFLTWSKTIKGYRPTTGDDSPFAWDTRSQLALDALESTLLQPQHFKRIISLWSQETGKSSNNLDVRMENVSLIKNAAKMLVRYDLDSIFETIKPLLEDADKYKQRAGAEVWAGLMRGSKHWPQNKTAKLWKWTVERLNNIFNNIKPETMSFWETLFLWILDDRDPRRYQPLTNWILSLPLEFTGDSAFEMKKSLSLINILATGAGVFFNPLADKYVEIILNNANTGYAEIRNSFCHTLRTITQNQWQPWHSSVHDFLKACDTGTDPLLIRKPRYMTHIQDILKNMPKWREERLPPPRVSQSEYDKVGLTLLEWLWVSAHSPQVSMIFPYAVPMLPEILRMSELNDSSDLHTYSTAVLYILSAISPPIEYVEAILSNFVSAIKSTISWRTRLQALPTLVVFFYRNLLYISQGGVTGVMEVLMECLADENVEVREMASKTLAGVVRCSQRQSIIPLKNRFVSLAKKSTLPSRRDPGYADALRTLHSAILGICALIESVPYSVEPWMPPLTEVLASHATDPPPISTTIRKCASEFKKTHQDTWHKDQLLFDDDQLQNLSAMLVGTSYYA</sequence>
<comment type="subcellular location">
    <subcellularLocation>
        <location evidence="2">Cytoplasm</location>
    </subcellularLocation>
    <subcellularLocation>
        <location evidence="1">Nucleus speckle</location>
    </subcellularLocation>
</comment>
<keyword evidence="15" id="KW-1185">Reference proteome</keyword>
<dbReference type="InterPro" id="IPR016024">
    <property type="entry name" value="ARM-type_fold"/>
</dbReference>
<dbReference type="EMBL" id="MU151070">
    <property type="protein sequence ID" value="KAF9452549.1"/>
    <property type="molecule type" value="Genomic_DNA"/>
</dbReference>
<dbReference type="Proteomes" id="UP000807342">
    <property type="component" value="Unassembled WGS sequence"/>
</dbReference>
<evidence type="ECO:0000259" key="13">
    <source>
        <dbReference type="Pfam" id="PF23096"/>
    </source>
</evidence>
<evidence type="ECO:0000259" key="10">
    <source>
        <dbReference type="Pfam" id="PF11919"/>
    </source>
</evidence>
<evidence type="ECO:0000259" key="12">
    <source>
        <dbReference type="Pfam" id="PF16547"/>
    </source>
</evidence>
<gene>
    <name evidence="14" type="ORF">P691DRAFT_696832</name>
</gene>
<proteinExistence type="inferred from homology"/>
<evidence type="ECO:0000256" key="4">
    <source>
        <dbReference type="ARBA" id="ARBA00022490"/>
    </source>
</evidence>
<dbReference type="SUPFAM" id="SSF48371">
    <property type="entry name" value="ARM repeat"/>
    <property type="match status" value="1"/>
</dbReference>
<evidence type="ECO:0000256" key="2">
    <source>
        <dbReference type="ARBA" id="ARBA00004496"/>
    </source>
</evidence>
<reference evidence="14" key="1">
    <citation type="submission" date="2020-11" db="EMBL/GenBank/DDBJ databases">
        <authorList>
            <consortium name="DOE Joint Genome Institute"/>
            <person name="Ahrendt S."/>
            <person name="Riley R."/>
            <person name="Andreopoulos W."/>
            <person name="Labutti K."/>
            <person name="Pangilinan J."/>
            <person name="Ruiz-Duenas F.J."/>
            <person name="Barrasa J.M."/>
            <person name="Sanchez-Garcia M."/>
            <person name="Camarero S."/>
            <person name="Miyauchi S."/>
            <person name="Serrano A."/>
            <person name="Linde D."/>
            <person name="Babiker R."/>
            <person name="Drula E."/>
            <person name="Ayuso-Fernandez I."/>
            <person name="Pacheco R."/>
            <person name="Padilla G."/>
            <person name="Ferreira P."/>
            <person name="Barriuso J."/>
            <person name="Kellner H."/>
            <person name="Castanera R."/>
            <person name="Alfaro M."/>
            <person name="Ramirez L."/>
            <person name="Pisabarro A.G."/>
            <person name="Kuo A."/>
            <person name="Tritt A."/>
            <person name="Lipzen A."/>
            <person name="He G."/>
            <person name="Yan M."/>
            <person name="Ng V."/>
            <person name="Cullen D."/>
            <person name="Martin F."/>
            <person name="Rosso M.-N."/>
            <person name="Henrissat B."/>
            <person name="Hibbett D."/>
            <person name="Martinez A.T."/>
            <person name="Grigoriev I.V."/>
        </authorList>
    </citation>
    <scope>NUCLEOTIDE SEQUENCE</scope>
    <source>
        <strain evidence="14">MF-IS2</strain>
    </source>
</reference>
<evidence type="ECO:0000313" key="14">
    <source>
        <dbReference type="EMBL" id="KAF9452549.1"/>
    </source>
</evidence>
<organism evidence="14 15">
    <name type="scientific">Macrolepiota fuliginosa MF-IS2</name>
    <dbReference type="NCBI Taxonomy" id="1400762"/>
    <lineage>
        <taxon>Eukaryota</taxon>
        <taxon>Fungi</taxon>
        <taxon>Dikarya</taxon>
        <taxon>Basidiomycota</taxon>
        <taxon>Agaricomycotina</taxon>
        <taxon>Agaricomycetes</taxon>
        <taxon>Agaricomycetidae</taxon>
        <taxon>Agaricales</taxon>
        <taxon>Agaricineae</taxon>
        <taxon>Agaricaceae</taxon>
        <taxon>Macrolepiota</taxon>
    </lineage>
</organism>
<name>A0A9P5XLA9_9AGAR</name>
<keyword evidence="4" id="KW-0963">Cytoplasm</keyword>
<evidence type="ECO:0000256" key="5">
    <source>
        <dbReference type="ARBA" id="ARBA00022737"/>
    </source>
</evidence>
<protein>
    <recommendedName>
        <fullName evidence="16">Proteasome activator subunit 4</fullName>
    </recommendedName>
</protein>
<evidence type="ECO:0000313" key="15">
    <source>
        <dbReference type="Proteomes" id="UP000807342"/>
    </source>
</evidence>
<evidence type="ECO:0008006" key="16">
    <source>
        <dbReference type="Google" id="ProtNLM"/>
    </source>
</evidence>
<comment type="caution">
    <text evidence="14">The sequence shown here is derived from an EMBL/GenBank/DDBJ whole genome shotgun (WGS) entry which is preliminary data.</text>
</comment>
<feature type="domain" description="Proteasome activator Blm10 N-terminal" evidence="12">
    <location>
        <begin position="5"/>
        <end position="61"/>
    </location>
</feature>
<dbReference type="InterPro" id="IPR032430">
    <property type="entry name" value="Blm10_mid"/>
</dbReference>
<evidence type="ECO:0000256" key="6">
    <source>
        <dbReference type="ARBA" id="ARBA00022763"/>
    </source>
</evidence>
<feature type="domain" description="Proteasome activator Blm10 middle HEAT repeats region" evidence="11">
    <location>
        <begin position="362"/>
        <end position="894"/>
    </location>
</feature>
<accession>A0A9P5XLA9</accession>
<dbReference type="GO" id="GO:0006281">
    <property type="term" value="P:DNA repair"/>
    <property type="evidence" value="ECO:0007669"/>
    <property type="project" value="UniProtKB-KW"/>
</dbReference>
<dbReference type="InterPro" id="IPR055455">
    <property type="entry name" value="HEAT_PSME4"/>
</dbReference>
<evidence type="ECO:0000256" key="8">
    <source>
        <dbReference type="ARBA" id="ARBA00023242"/>
    </source>
</evidence>
<dbReference type="Pfam" id="PF23096">
    <property type="entry name" value="HEAT_PSME4"/>
    <property type="match status" value="1"/>
</dbReference>
<evidence type="ECO:0000256" key="3">
    <source>
        <dbReference type="ARBA" id="ARBA00005739"/>
    </source>
</evidence>
<evidence type="ECO:0000259" key="11">
    <source>
        <dbReference type="Pfam" id="PF16507"/>
    </source>
</evidence>
<dbReference type="InterPro" id="IPR032372">
    <property type="entry name" value="Blm10_N"/>
</dbReference>
<dbReference type="GO" id="GO:0016607">
    <property type="term" value="C:nuclear speck"/>
    <property type="evidence" value="ECO:0007669"/>
    <property type="project" value="UniProtKB-SubCell"/>
</dbReference>
<keyword evidence="7" id="KW-0234">DNA repair</keyword>
<dbReference type="InterPro" id="IPR021843">
    <property type="entry name" value="PSME4_C"/>
</dbReference>
<dbReference type="GO" id="GO:0005829">
    <property type="term" value="C:cytosol"/>
    <property type="evidence" value="ECO:0007669"/>
    <property type="project" value="TreeGrafter"/>
</dbReference>
<feature type="compositionally biased region" description="Basic and acidic residues" evidence="9">
    <location>
        <begin position="298"/>
        <end position="307"/>
    </location>
</feature>
<dbReference type="GO" id="GO:0016504">
    <property type="term" value="F:peptidase activator activity"/>
    <property type="evidence" value="ECO:0007669"/>
    <property type="project" value="InterPro"/>
</dbReference>
<dbReference type="OrthoDB" id="17907at2759"/>
<dbReference type="PANTHER" id="PTHR32170:SF3">
    <property type="entry name" value="PROTEASOME ACTIVATOR COMPLEX SUBUNIT 4"/>
    <property type="match status" value="1"/>
</dbReference>
<keyword evidence="8" id="KW-0539">Nucleus</keyword>
<keyword evidence="5" id="KW-0677">Repeat</keyword>
<keyword evidence="6" id="KW-0227">DNA damage</keyword>
<dbReference type="Pfam" id="PF16507">
    <property type="entry name" value="HEAT_PSME4_mid"/>
    <property type="match status" value="1"/>
</dbReference>
<evidence type="ECO:0000256" key="9">
    <source>
        <dbReference type="SAM" id="MobiDB-lite"/>
    </source>
</evidence>
<dbReference type="Pfam" id="PF16547">
    <property type="entry name" value="BLM10_N"/>
    <property type="match status" value="1"/>
</dbReference>